<dbReference type="EMBL" id="CADCXU010021670">
    <property type="protein sequence ID" value="CAB0009293.1"/>
    <property type="molecule type" value="Genomic_DNA"/>
</dbReference>
<dbReference type="EMBL" id="CADCXU010021671">
    <property type="protein sequence ID" value="CAB0009298.1"/>
    <property type="molecule type" value="Genomic_DNA"/>
</dbReference>
<evidence type="ECO:0000313" key="2">
    <source>
        <dbReference type="EMBL" id="CAB0009298.1"/>
    </source>
</evidence>
<evidence type="ECO:0000313" key="3">
    <source>
        <dbReference type="Proteomes" id="UP000479000"/>
    </source>
</evidence>
<keyword evidence="3" id="KW-1185">Reference proteome</keyword>
<reference evidence="1 3" key="1">
    <citation type="submission" date="2020-02" db="EMBL/GenBank/DDBJ databases">
        <authorList>
            <person name="Ferguson B K."/>
        </authorList>
    </citation>
    <scope>NUCLEOTIDE SEQUENCE [LARGE SCALE GENOMIC DNA]</scope>
</reference>
<feature type="non-terminal residue" evidence="1">
    <location>
        <position position="60"/>
    </location>
</feature>
<name>A0A6H5GYK1_9HEMI</name>
<sequence length="60" mass="6867">MVEHYSAQQIADMEVDLYPRPVQLATIVYQTCRLILTLNAACGYPINEDEVRARPKFDVP</sequence>
<protein>
    <submittedName>
        <fullName evidence="1">Uncharacterized protein</fullName>
    </submittedName>
</protein>
<accession>A0A6H5GYK1</accession>
<gene>
    <name evidence="1" type="ORF">NTEN_LOCUS14453</name>
    <name evidence="2" type="ORF">NTEN_LOCUS14458</name>
</gene>
<dbReference type="Proteomes" id="UP000479000">
    <property type="component" value="Unassembled WGS sequence"/>
</dbReference>
<proteinExistence type="predicted"/>
<evidence type="ECO:0000313" key="1">
    <source>
        <dbReference type="EMBL" id="CAB0009293.1"/>
    </source>
</evidence>
<dbReference type="AlphaFoldDB" id="A0A6H5GYK1"/>
<organism evidence="1 3">
    <name type="scientific">Nesidiocoris tenuis</name>
    <dbReference type="NCBI Taxonomy" id="355587"/>
    <lineage>
        <taxon>Eukaryota</taxon>
        <taxon>Metazoa</taxon>
        <taxon>Ecdysozoa</taxon>
        <taxon>Arthropoda</taxon>
        <taxon>Hexapoda</taxon>
        <taxon>Insecta</taxon>
        <taxon>Pterygota</taxon>
        <taxon>Neoptera</taxon>
        <taxon>Paraneoptera</taxon>
        <taxon>Hemiptera</taxon>
        <taxon>Heteroptera</taxon>
        <taxon>Panheteroptera</taxon>
        <taxon>Cimicomorpha</taxon>
        <taxon>Miridae</taxon>
        <taxon>Dicyphina</taxon>
        <taxon>Nesidiocoris</taxon>
    </lineage>
</organism>